<dbReference type="InterPro" id="IPR036179">
    <property type="entry name" value="Ig-like_dom_sf"/>
</dbReference>
<evidence type="ECO:0000313" key="16">
    <source>
        <dbReference type="EMBL" id="VTJ66814.1"/>
    </source>
</evidence>
<evidence type="ECO:0000256" key="6">
    <source>
        <dbReference type="ARBA" id="ARBA00022989"/>
    </source>
</evidence>
<dbReference type="InterPro" id="IPR051036">
    <property type="entry name" value="SIGLEC"/>
</dbReference>
<keyword evidence="3 14" id="KW-0732">Signal</keyword>
<dbReference type="GO" id="GO:0007155">
    <property type="term" value="P:cell adhesion"/>
    <property type="evidence" value="ECO:0007669"/>
    <property type="project" value="UniProtKB-KW"/>
</dbReference>
<feature type="signal peptide" evidence="14">
    <location>
        <begin position="1"/>
        <end position="16"/>
    </location>
</feature>
<gene>
    <name evidence="16" type="ORF">MONAX_5E041964</name>
</gene>
<evidence type="ECO:0000256" key="14">
    <source>
        <dbReference type="SAM" id="SignalP"/>
    </source>
</evidence>
<keyword evidence="8" id="KW-1015">Disulfide bond</keyword>
<keyword evidence="2 13" id="KW-0812">Transmembrane</keyword>
<dbReference type="GO" id="GO:0030246">
    <property type="term" value="F:carbohydrate binding"/>
    <property type="evidence" value="ECO:0007669"/>
    <property type="project" value="UniProtKB-KW"/>
</dbReference>
<feature type="region of interest" description="Disordered" evidence="12">
    <location>
        <begin position="699"/>
        <end position="719"/>
    </location>
</feature>
<comment type="caution">
    <text evidence="16">The sequence shown here is derived from an EMBL/GenBank/DDBJ whole genome shotgun (WGS) entry which is preliminary data.</text>
</comment>
<dbReference type="InterPro" id="IPR013098">
    <property type="entry name" value="Ig_I-set"/>
</dbReference>
<evidence type="ECO:0000256" key="5">
    <source>
        <dbReference type="ARBA" id="ARBA00022889"/>
    </source>
</evidence>
<comment type="subcellular location">
    <subcellularLocation>
        <location evidence="1">Membrane</location>
        <topology evidence="1">Single-pass type I membrane protein</topology>
    </subcellularLocation>
</comment>
<proteinExistence type="inferred from homology"/>
<dbReference type="Gene3D" id="2.60.40.10">
    <property type="entry name" value="Immunoglobulins"/>
    <property type="match status" value="4"/>
</dbReference>
<feature type="chain" id="PRO_5022768791" description="Ig-like domain-containing protein" evidence="14">
    <location>
        <begin position="17"/>
        <end position="719"/>
    </location>
</feature>
<accession>A0A5E4BAP9</accession>
<dbReference type="InterPro" id="IPR003599">
    <property type="entry name" value="Ig_sub"/>
</dbReference>
<keyword evidence="7 13" id="KW-0472">Membrane</keyword>
<evidence type="ECO:0000256" key="2">
    <source>
        <dbReference type="ARBA" id="ARBA00022692"/>
    </source>
</evidence>
<evidence type="ECO:0000256" key="10">
    <source>
        <dbReference type="ARBA" id="ARBA00023319"/>
    </source>
</evidence>
<evidence type="ECO:0000259" key="15">
    <source>
        <dbReference type="PROSITE" id="PS50835"/>
    </source>
</evidence>
<feature type="compositionally biased region" description="Polar residues" evidence="12">
    <location>
        <begin position="710"/>
        <end position="719"/>
    </location>
</feature>
<evidence type="ECO:0000256" key="3">
    <source>
        <dbReference type="ARBA" id="ARBA00022729"/>
    </source>
</evidence>
<dbReference type="Pfam" id="PF07679">
    <property type="entry name" value="I-set"/>
    <property type="match status" value="1"/>
</dbReference>
<dbReference type="SMART" id="SM00409">
    <property type="entry name" value="IG"/>
    <property type="match status" value="3"/>
</dbReference>
<dbReference type="GO" id="GO:0031348">
    <property type="term" value="P:negative regulation of defense response"/>
    <property type="evidence" value="ECO:0007669"/>
    <property type="project" value="UniProtKB-ARBA"/>
</dbReference>
<keyword evidence="9" id="KW-0325">Glycoprotein</keyword>
<dbReference type="Pfam" id="PF13927">
    <property type="entry name" value="Ig_3"/>
    <property type="match status" value="1"/>
</dbReference>
<evidence type="ECO:0000256" key="11">
    <source>
        <dbReference type="ARBA" id="ARBA00038361"/>
    </source>
</evidence>
<dbReference type="Proteomes" id="UP000335636">
    <property type="component" value="Unassembled WGS sequence"/>
</dbReference>
<dbReference type="AlphaFoldDB" id="A0A5E4BAP9"/>
<evidence type="ECO:0000256" key="9">
    <source>
        <dbReference type="ARBA" id="ARBA00023180"/>
    </source>
</evidence>
<feature type="domain" description="Ig-like" evidence="15">
    <location>
        <begin position="344"/>
        <end position="441"/>
    </location>
</feature>
<feature type="domain" description="Ig-like" evidence="15">
    <location>
        <begin position="253"/>
        <end position="339"/>
    </location>
</feature>
<keyword evidence="17" id="KW-1185">Reference proteome</keyword>
<evidence type="ECO:0000256" key="13">
    <source>
        <dbReference type="SAM" id="Phobius"/>
    </source>
</evidence>
<dbReference type="SUPFAM" id="SSF48726">
    <property type="entry name" value="Immunoglobulin"/>
    <property type="match status" value="4"/>
</dbReference>
<organism evidence="16 17">
    <name type="scientific">Marmota monax</name>
    <name type="common">Woodchuck</name>
    <dbReference type="NCBI Taxonomy" id="9995"/>
    <lineage>
        <taxon>Eukaryota</taxon>
        <taxon>Metazoa</taxon>
        <taxon>Chordata</taxon>
        <taxon>Craniata</taxon>
        <taxon>Vertebrata</taxon>
        <taxon>Euteleostomi</taxon>
        <taxon>Mammalia</taxon>
        <taxon>Eutheria</taxon>
        <taxon>Euarchontoglires</taxon>
        <taxon>Glires</taxon>
        <taxon>Rodentia</taxon>
        <taxon>Sciuromorpha</taxon>
        <taxon>Sciuridae</taxon>
        <taxon>Xerinae</taxon>
        <taxon>Marmotini</taxon>
        <taxon>Marmota</taxon>
    </lineage>
</organism>
<feature type="transmembrane region" description="Helical" evidence="13">
    <location>
        <begin position="547"/>
        <end position="571"/>
    </location>
</feature>
<evidence type="ECO:0000256" key="12">
    <source>
        <dbReference type="SAM" id="MobiDB-lite"/>
    </source>
</evidence>
<reference evidence="16" key="1">
    <citation type="submission" date="2019-04" db="EMBL/GenBank/DDBJ databases">
        <authorList>
            <person name="Alioto T."/>
            <person name="Alioto T."/>
        </authorList>
    </citation>
    <scope>NUCLEOTIDE SEQUENCE [LARGE SCALE GENOMIC DNA]</scope>
</reference>
<dbReference type="InterPro" id="IPR013783">
    <property type="entry name" value="Ig-like_fold"/>
</dbReference>
<name>A0A5E4BAP9_MARMO</name>
<sequence length="719" mass="77615">MLLLALLLLQLGTGSLQKNQSFWLQMQKAVTVQEGLCVLVSCSFSYPKAGWKHSTPTYGSWYKTQKNFKPDAKDNDLVATNNPDKEAKEKYKLHFRLLGDPQSNNCSLSISEVQKDDSGTYYFHLEQGDENHSYKKLLTLTVTELTQTPDIHIQEPLQSGHLSHVTCSMPGACDWPTAPRITWAGAALRAAGSGLEPSTSEILLTPHPEDHGTHLSCRVTFPRAGVSSNRTVQLSVSYAPQNLTISISGAGDPAPVAQGKFSHLEVQKGQFLRLLCAADSHPPATLSWVLEDRVLSWSSPLGPRTLELQLPVVKPGDSGLYTCRAENRLGSQQGTLDLSVQYPPEDLRVTVSQENRTVTEVIRNGTSFPVLEGQSLRLVCVTPSNPPARLSWTWGTQTLSPEWLSDAGVLELPRVQTEHGGEFTCHARSPLGSQNLSLSLSVHCEPPTAAGTLLLLGGPGSALQLLLPRLAGPALHWRLGEGLLEGNSSNASLGVTSSSAGPWANSSLSLHGALSSDLRLSCEAQNAQGTQSATVLLLPGKPELRGVLLGTLGAAGGAALLSLCACLVFWLKTRRKKAASPTGTAQQDTPVDLGPVCGGPKDASWLDSPSYGPTPTEATLAMGEEPEPQELHYASLSFLEFEPREPKVQEARSRTEYSEIKICNGGLQEQPDVPGRETPGTIPRSAVLQVHRKWSSTEDAPPWCWAEQEPQFQSHHPTL</sequence>
<dbReference type="FunFam" id="2.60.40.10:FF:000994">
    <property type="entry name" value="Sialic acid binding Ig like lectin 10"/>
    <property type="match status" value="1"/>
</dbReference>
<dbReference type="Pfam" id="PF07686">
    <property type="entry name" value="V-set"/>
    <property type="match status" value="1"/>
</dbReference>
<dbReference type="InterPro" id="IPR003598">
    <property type="entry name" value="Ig_sub2"/>
</dbReference>
<feature type="region of interest" description="Disordered" evidence="12">
    <location>
        <begin position="579"/>
        <end position="620"/>
    </location>
</feature>
<feature type="domain" description="Ig-like" evidence="15">
    <location>
        <begin position="20"/>
        <end position="139"/>
    </location>
</feature>
<protein>
    <recommendedName>
        <fullName evidence="15">Ig-like domain-containing protein</fullName>
    </recommendedName>
</protein>
<dbReference type="GO" id="GO:0005886">
    <property type="term" value="C:plasma membrane"/>
    <property type="evidence" value="ECO:0007669"/>
    <property type="project" value="TreeGrafter"/>
</dbReference>
<evidence type="ECO:0000313" key="17">
    <source>
        <dbReference type="Proteomes" id="UP000335636"/>
    </source>
</evidence>
<dbReference type="FunFam" id="2.60.40.10:FF:000829">
    <property type="entry name" value="Sialic acid-binding Ig-like lectin 8"/>
    <property type="match status" value="1"/>
</dbReference>
<evidence type="ECO:0000256" key="1">
    <source>
        <dbReference type="ARBA" id="ARBA00004479"/>
    </source>
</evidence>
<dbReference type="SMART" id="SM00408">
    <property type="entry name" value="IGc2"/>
    <property type="match status" value="2"/>
</dbReference>
<dbReference type="InterPro" id="IPR007110">
    <property type="entry name" value="Ig-like_dom"/>
</dbReference>
<evidence type="ECO:0000256" key="7">
    <source>
        <dbReference type="ARBA" id="ARBA00023136"/>
    </source>
</evidence>
<dbReference type="EMBL" id="CABDUW010000355">
    <property type="protein sequence ID" value="VTJ66814.1"/>
    <property type="molecule type" value="Genomic_DNA"/>
</dbReference>
<dbReference type="PANTHER" id="PTHR12035:SF42">
    <property type="entry name" value="IG-LIKE DOMAIN-CONTAINING PROTEIN"/>
    <property type="match status" value="1"/>
</dbReference>
<keyword evidence="10" id="KW-0393">Immunoglobulin domain</keyword>
<feature type="domain" description="Ig-like" evidence="15">
    <location>
        <begin position="149"/>
        <end position="233"/>
    </location>
</feature>
<dbReference type="PROSITE" id="PS50835">
    <property type="entry name" value="IG_LIKE"/>
    <property type="match status" value="4"/>
</dbReference>
<keyword evidence="4" id="KW-0430">Lectin</keyword>
<evidence type="ECO:0000256" key="4">
    <source>
        <dbReference type="ARBA" id="ARBA00022734"/>
    </source>
</evidence>
<keyword evidence="6 13" id="KW-1133">Transmembrane helix</keyword>
<dbReference type="GO" id="GO:0033691">
    <property type="term" value="F:sialic acid binding"/>
    <property type="evidence" value="ECO:0007669"/>
    <property type="project" value="TreeGrafter"/>
</dbReference>
<keyword evidence="5" id="KW-0130">Cell adhesion</keyword>
<dbReference type="InterPro" id="IPR013106">
    <property type="entry name" value="Ig_V-set"/>
</dbReference>
<evidence type="ECO:0000256" key="8">
    <source>
        <dbReference type="ARBA" id="ARBA00023157"/>
    </source>
</evidence>
<dbReference type="PANTHER" id="PTHR12035">
    <property type="entry name" value="SIALIC ACID BINDING IMMUNOGLOBULIN-LIKE LECTIN"/>
    <property type="match status" value="1"/>
</dbReference>
<comment type="similarity">
    <text evidence="11">Belongs to the immunoglobulin superfamily. SIGLEC (sialic acid binding Ig-like lectin) family.</text>
</comment>